<evidence type="ECO:0000256" key="2">
    <source>
        <dbReference type="SAM" id="SignalP"/>
    </source>
</evidence>
<name>A0A4Z0BWM9_9BURK</name>
<dbReference type="Proteomes" id="UP000298180">
    <property type="component" value="Unassembled WGS sequence"/>
</dbReference>
<keyword evidence="4" id="KW-1185">Reference proteome</keyword>
<evidence type="ECO:0000256" key="1">
    <source>
        <dbReference type="ARBA" id="ARBA00006987"/>
    </source>
</evidence>
<dbReference type="Gene3D" id="3.40.190.10">
    <property type="entry name" value="Periplasmic binding protein-like II"/>
    <property type="match status" value="1"/>
</dbReference>
<accession>A0A4Z0BWM9</accession>
<proteinExistence type="inferred from homology"/>
<comment type="similarity">
    <text evidence="1">Belongs to the UPF0065 (bug) family.</text>
</comment>
<dbReference type="AlphaFoldDB" id="A0A4Z0BWM9"/>
<dbReference type="EMBL" id="SMLM01000002">
    <property type="protein sequence ID" value="TFZ02894.1"/>
    <property type="molecule type" value="Genomic_DNA"/>
</dbReference>
<dbReference type="InterPro" id="IPR042100">
    <property type="entry name" value="Bug_dom1"/>
</dbReference>
<evidence type="ECO:0000313" key="3">
    <source>
        <dbReference type="EMBL" id="TFZ02894.1"/>
    </source>
</evidence>
<organism evidence="3 4">
    <name type="scientific">Ramlibacter henchirensis</name>
    <dbReference type="NCBI Taxonomy" id="204072"/>
    <lineage>
        <taxon>Bacteria</taxon>
        <taxon>Pseudomonadati</taxon>
        <taxon>Pseudomonadota</taxon>
        <taxon>Betaproteobacteria</taxon>
        <taxon>Burkholderiales</taxon>
        <taxon>Comamonadaceae</taxon>
        <taxon>Ramlibacter</taxon>
    </lineage>
</organism>
<feature type="chain" id="PRO_5021501130" evidence="2">
    <location>
        <begin position="22"/>
        <end position="324"/>
    </location>
</feature>
<evidence type="ECO:0000313" key="4">
    <source>
        <dbReference type="Proteomes" id="UP000298180"/>
    </source>
</evidence>
<comment type="caution">
    <text evidence="3">The sequence shown here is derived from an EMBL/GenBank/DDBJ whole genome shotgun (WGS) entry which is preliminary data.</text>
</comment>
<sequence>MRRHFLRALAAAALAPYIGSAASQGSSNRTYRLILSMSPGSGTDALYRAYAKVLSAELQAPVIVDNKPGADGGISFRELARAGADGQTLIAVSDSMLNLLPLVKPGNYDPKSVRPLVNLTRSTAIIVTRADAPYRNLEDLLNAARQKPGELPFGTYALFYRITLARLEEASRTRFRDIPYKGTPTNTLNDLLGGRLEATIYEAGAAVPLIESGRIKPLAILGTERSPVLPAVPTVAESGYPGFSMQVLIGVGVHSGTPEPVVRALEAVAVKAARDPAMVEFANQRGAQNHVLGADAYAGVIEKDAAANRDFVARSGVMQRIRDE</sequence>
<gene>
    <name evidence="3" type="ORF">EZ313_16805</name>
</gene>
<dbReference type="Pfam" id="PF03401">
    <property type="entry name" value="TctC"/>
    <property type="match status" value="1"/>
</dbReference>
<dbReference type="RefSeq" id="WP_135264418.1">
    <property type="nucleotide sequence ID" value="NZ_SMLM01000002.1"/>
</dbReference>
<reference evidence="3 4" key="1">
    <citation type="submission" date="2019-03" db="EMBL/GenBank/DDBJ databases">
        <title>Ramlibacter henchirensis DSM 14656, whole genome shotgun sequence.</title>
        <authorList>
            <person name="Zhang X."/>
            <person name="Feng G."/>
            <person name="Zhu H."/>
        </authorList>
    </citation>
    <scope>NUCLEOTIDE SEQUENCE [LARGE SCALE GENOMIC DNA]</scope>
    <source>
        <strain evidence="3 4">DSM 14656</strain>
    </source>
</reference>
<protein>
    <submittedName>
        <fullName evidence="3">Tripartite tricarboxylate transporter substrate binding protein</fullName>
    </submittedName>
</protein>
<dbReference type="SUPFAM" id="SSF53850">
    <property type="entry name" value="Periplasmic binding protein-like II"/>
    <property type="match status" value="1"/>
</dbReference>
<keyword evidence="2" id="KW-0732">Signal</keyword>
<dbReference type="OrthoDB" id="8652032at2"/>
<dbReference type="PANTHER" id="PTHR42928:SF5">
    <property type="entry name" value="BLR1237 PROTEIN"/>
    <property type="match status" value="1"/>
</dbReference>
<dbReference type="CDD" id="cd07012">
    <property type="entry name" value="PBP2_Bug_TTT"/>
    <property type="match status" value="1"/>
</dbReference>
<dbReference type="InterPro" id="IPR005064">
    <property type="entry name" value="BUG"/>
</dbReference>
<dbReference type="PANTHER" id="PTHR42928">
    <property type="entry name" value="TRICARBOXYLATE-BINDING PROTEIN"/>
    <property type="match status" value="1"/>
</dbReference>
<feature type="signal peptide" evidence="2">
    <location>
        <begin position="1"/>
        <end position="21"/>
    </location>
</feature>
<dbReference type="Gene3D" id="3.40.190.150">
    <property type="entry name" value="Bordetella uptake gene, domain 1"/>
    <property type="match status" value="1"/>
</dbReference>
<dbReference type="PIRSF" id="PIRSF017082">
    <property type="entry name" value="YflP"/>
    <property type="match status" value="1"/>
</dbReference>